<evidence type="ECO:0000313" key="3">
    <source>
        <dbReference type="EMBL" id="CAL1394038.1"/>
    </source>
</evidence>
<dbReference type="PROSITE" id="PS51257">
    <property type="entry name" value="PROKAR_LIPOPROTEIN"/>
    <property type="match status" value="1"/>
</dbReference>
<dbReference type="AlphaFoldDB" id="A0AAV2F708"/>
<feature type="chain" id="PRO_5043516915" evidence="2">
    <location>
        <begin position="24"/>
        <end position="105"/>
    </location>
</feature>
<dbReference type="PANTHER" id="PTHR36733:SF1">
    <property type="entry name" value="CELL WALL PROTEIN-RELATED"/>
    <property type="match status" value="1"/>
</dbReference>
<dbReference type="EMBL" id="OZ034819">
    <property type="protein sequence ID" value="CAL1394038.1"/>
    <property type="molecule type" value="Genomic_DNA"/>
</dbReference>
<feature type="region of interest" description="Disordered" evidence="1">
    <location>
        <begin position="85"/>
        <end position="105"/>
    </location>
</feature>
<sequence>MAFKTPILAFLILLIVSCSQVLAGRPVKEDVKQPNFFLAESPTVRGIETLFCCLHRSAFLLSSHTLPPAGRNYIPGADDTFVPNPGFEVSYPHPHSQRGAASARP</sequence>
<gene>
    <name evidence="3" type="ORF">LTRI10_LOCUS34564</name>
</gene>
<evidence type="ECO:0000256" key="2">
    <source>
        <dbReference type="SAM" id="SignalP"/>
    </source>
</evidence>
<dbReference type="Proteomes" id="UP001497516">
    <property type="component" value="Chromosome 6"/>
</dbReference>
<name>A0AAV2F708_9ROSI</name>
<keyword evidence="4" id="KW-1185">Reference proteome</keyword>
<evidence type="ECO:0000313" key="4">
    <source>
        <dbReference type="Proteomes" id="UP001497516"/>
    </source>
</evidence>
<dbReference type="InterPro" id="IPR034565">
    <property type="entry name" value="Put_cell_wall"/>
</dbReference>
<protein>
    <submittedName>
        <fullName evidence="3">Uncharacterized protein</fullName>
    </submittedName>
</protein>
<accession>A0AAV2F708</accession>
<keyword evidence="2" id="KW-0732">Signal</keyword>
<organism evidence="3 4">
    <name type="scientific">Linum trigynum</name>
    <dbReference type="NCBI Taxonomy" id="586398"/>
    <lineage>
        <taxon>Eukaryota</taxon>
        <taxon>Viridiplantae</taxon>
        <taxon>Streptophyta</taxon>
        <taxon>Embryophyta</taxon>
        <taxon>Tracheophyta</taxon>
        <taxon>Spermatophyta</taxon>
        <taxon>Magnoliopsida</taxon>
        <taxon>eudicotyledons</taxon>
        <taxon>Gunneridae</taxon>
        <taxon>Pentapetalae</taxon>
        <taxon>rosids</taxon>
        <taxon>fabids</taxon>
        <taxon>Malpighiales</taxon>
        <taxon>Linaceae</taxon>
        <taxon>Linum</taxon>
    </lineage>
</organism>
<proteinExistence type="predicted"/>
<feature type="signal peptide" evidence="2">
    <location>
        <begin position="1"/>
        <end position="23"/>
    </location>
</feature>
<dbReference type="PANTHER" id="PTHR36733">
    <property type="entry name" value="CELL WALL PROTEIN-RELATED"/>
    <property type="match status" value="1"/>
</dbReference>
<evidence type="ECO:0000256" key="1">
    <source>
        <dbReference type="SAM" id="MobiDB-lite"/>
    </source>
</evidence>
<reference evidence="3 4" key="1">
    <citation type="submission" date="2024-04" db="EMBL/GenBank/DDBJ databases">
        <authorList>
            <person name="Fracassetti M."/>
        </authorList>
    </citation>
    <scope>NUCLEOTIDE SEQUENCE [LARGE SCALE GENOMIC DNA]</scope>
</reference>